<gene>
    <name evidence="1" type="ORF">CMV24_28195</name>
</gene>
<dbReference type="Proteomes" id="UP000218102">
    <property type="component" value="Unassembled WGS sequence"/>
</dbReference>
<evidence type="ECO:0000313" key="1">
    <source>
        <dbReference type="EMBL" id="PBJ92251.1"/>
    </source>
</evidence>
<reference evidence="1 2" key="1">
    <citation type="submission" date="2017-09" db="EMBL/GenBank/DDBJ databases">
        <authorList>
            <person name="Ehlers B."/>
            <person name="Leendertz F.H."/>
        </authorList>
    </citation>
    <scope>NUCLEOTIDE SEQUENCE [LARGE SCALE GENOMIC DNA]</scope>
    <source>
        <strain evidence="1 2">DJ-1</strain>
    </source>
</reference>
<dbReference type="AlphaFoldDB" id="A0A2A3LXL0"/>
<protein>
    <submittedName>
        <fullName evidence="1">Uncharacterized protein</fullName>
    </submittedName>
</protein>
<evidence type="ECO:0000313" key="2">
    <source>
        <dbReference type="Proteomes" id="UP000218102"/>
    </source>
</evidence>
<comment type="caution">
    <text evidence="1">The sequence shown here is derived from an EMBL/GenBank/DDBJ whole genome shotgun (WGS) entry which is preliminary data.</text>
</comment>
<sequence>MDEKDLKALAQRGLSLLRLTESRWMELEACRNHGTKFSLTFPHVISRSGRPNTLVLIATDGKAPTLRLGLIRSIQTISTLDSRVMFDCVLLIAPQSLNALVAGVTSTTLRGATNKLKSETAEFQPVSQKLGEKLIALIAEVPANVAVFHRILAEVGRPKYYENGHALQVNALDLALKAFGVTDGATSVALPGGHTAIGTVRLQEDAVIEHDARWISGWHLSDSDLTGKAVFTRRGEQLEVFTANKRPLEELFGVDLIYLNKARGSLVMVQYKMMEPKSSKVHRIKADTPDIDQLDAKEWTVPINAQFKSEMERMEKFDNDLSPEGPYRLNPGAFFFKLVRRHSAIKSAGIMLSLQHLTRLIEDGCTTGPRKGLRISYKALDGHYLRSDPFIELVRSGYIGTRSGTTEHLQTLIEAALTGGRSVVAAIQSAMAKG</sequence>
<name>A0A2A3LXL0_PSEDL</name>
<organism evidence="1 2">
    <name type="scientific">Pseudomonas plecoglossicida</name>
    <dbReference type="NCBI Taxonomy" id="70775"/>
    <lineage>
        <taxon>Bacteria</taxon>
        <taxon>Pseudomonadati</taxon>
        <taxon>Pseudomonadota</taxon>
        <taxon>Gammaproteobacteria</taxon>
        <taxon>Pseudomonadales</taxon>
        <taxon>Pseudomonadaceae</taxon>
        <taxon>Pseudomonas</taxon>
    </lineage>
</organism>
<dbReference type="EMBL" id="NTME01000057">
    <property type="protein sequence ID" value="PBJ92251.1"/>
    <property type="molecule type" value="Genomic_DNA"/>
</dbReference>
<proteinExistence type="predicted"/>
<accession>A0A2A3LXL0</accession>